<feature type="region of interest" description="Disordered" evidence="1">
    <location>
        <begin position="1"/>
        <end position="39"/>
    </location>
</feature>
<dbReference type="PANTHER" id="PTHR31923:SF9">
    <property type="entry name" value="BSD DOMAIN-CONTAINING PROTEIN"/>
    <property type="match status" value="1"/>
</dbReference>
<accession>A0A8J4RMB5</accession>
<dbReference type="EMBL" id="JRKL02000911">
    <property type="protein sequence ID" value="KAF3967352.1"/>
    <property type="molecule type" value="Genomic_DNA"/>
</dbReference>
<evidence type="ECO:0000313" key="3">
    <source>
        <dbReference type="EMBL" id="KAF3967352.1"/>
    </source>
</evidence>
<feature type="domain" description="BSD" evidence="2">
    <location>
        <begin position="172"/>
        <end position="223"/>
    </location>
</feature>
<name>A0A8J4RMB5_9ROSI</name>
<feature type="compositionally biased region" description="Basic and acidic residues" evidence="1">
    <location>
        <begin position="254"/>
        <end position="266"/>
    </location>
</feature>
<dbReference type="AlphaFoldDB" id="A0A8J4RMB5"/>
<dbReference type="SUPFAM" id="SSF140383">
    <property type="entry name" value="BSD domain-like"/>
    <property type="match status" value="1"/>
</dbReference>
<evidence type="ECO:0000259" key="2">
    <source>
        <dbReference type="PROSITE" id="PS50858"/>
    </source>
</evidence>
<feature type="compositionally biased region" description="Acidic residues" evidence="1">
    <location>
        <begin position="296"/>
        <end position="312"/>
    </location>
</feature>
<keyword evidence="4" id="KW-1185">Reference proteome</keyword>
<dbReference type="SMART" id="SM00751">
    <property type="entry name" value="BSD"/>
    <property type="match status" value="1"/>
</dbReference>
<feature type="region of interest" description="Disordered" evidence="1">
    <location>
        <begin position="55"/>
        <end position="77"/>
    </location>
</feature>
<feature type="compositionally biased region" description="Basic and acidic residues" evidence="1">
    <location>
        <begin position="383"/>
        <end position="397"/>
    </location>
</feature>
<feature type="region of interest" description="Disordered" evidence="1">
    <location>
        <begin position="376"/>
        <end position="399"/>
    </location>
</feature>
<dbReference type="Pfam" id="PF03909">
    <property type="entry name" value="BSD"/>
    <property type="match status" value="1"/>
</dbReference>
<feature type="region of interest" description="Disordered" evidence="1">
    <location>
        <begin position="118"/>
        <end position="140"/>
    </location>
</feature>
<dbReference type="Proteomes" id="UP000737018">
    <property type="component" value="Unassembled WGS sequence"/>
</dbReference>
<feature type="compositionally biased region" description="Polar residues" evidence="1">
    <location>
        <begin position="267"/>
        <end position="280"/>
    </location>
</feature>
<protein>
    <recommendedName>
        <fullName evidence="2">BSD domain-containing protein</fullName>
    </recommendedName>
</protein>
<feature type="compositionally biased region" description="Acidic residues" evidence="1">
    <location>
        <begin position="121"/>
        <end position="140"/>
    </location>
</feature>
<sequence>MSWLFKSFQSDGPDSSEQDHDDHSPSTTPRGVKDDLSALGQTLGRQFRGVANFLAPPPSSIAAVDPSSSSESQSQSQALVGIRNDLVEIGGSLKSRLSLLSSAKAVSEISKLASNLLQFENNEEEEEGEEAFRQDEDDDDDVPGVTDDVLHFVSEISTRPELWTDFPLPLDNNDFNMSDVQKEHASTVERLAPSLVALRLKLQSYMSEEQFWIIYFILLLPRLSEQDFELLSTSKILEVRDVLLQKLQKNAHLENENSKTLDRSQDSSKASEPQGENMQSDLKVDSTDIRRAEVAMDNEENTEKWLEEEDIDTGTSVRAQNNVEHEEDHEENVSFSDLEDDDNDLSNRLSCLSLKQQKEGHSNGCNDWVQLNRSPETQCGHGQQKEGESNIRDKDSEVTTGGKIQGSEGFCHYFPTYFIKNVLDSICQWNFGSELGEQILLQVPTFLADLNDGALEATIGLLFKAASQHQRILEVVSAVRNWQETLGRKASPCVLEMIELETEYLLGDDHLFDIYILLDILLVPSFYNRACQAFERGVTHGFITADSVNEVLKIYHEQRSGSIISNERDALENMQSLSVEKAVLDNVVILAKSLSIFGHHQVLDFVKRIYRIYFELFDEMDCRNMLRELVNRAMNLDDSCCDKNFDILLYSIDGKQGLAQSALWMMREAADTMLKDTRKESTNTQQELLSMMSKNSSLETALSNFKVCHLTFVDLVSHKYATKIGSYCYKDCILEFNSRSYPISIKASGL</sequence>
<feature type="region of interest" description="Disordered" evidence="1">
    <location>
        <begin position="254"/>
        <end position="341"/>
    </location>
</feature>
<evidence type="ECO:0000256" key="1">
    <source>
        <dbReference type="SAM" id="MobiDB-lite"/>
    </source>
</evidence>
<comment type="caution">
    <text evidence="3">The sequence shown here is derived from an EMBL/GenBank/DDBJ whole genome shotgun (WGS) entry which is preliminary data.</text>
</comment>
<reference evidence="3" key="1">
    <citation type="submission" date="2020-03" db="EMBL/GenBank/DDBJ databases">
        <title>Castanea mollissima Vanexum genome sequencing.</title>
        <authorList>
            <person name="Staton M."/>
        </authorList>
    </citation>
    <scope>NUCLEOTIDE SEQUENCE</scope>
    <source>
        <tissue evidence="3">Leaf</tissue>
    </source>
</reference>
<organism evidence="3 4">
    <name type="scientific">Castanea mollissima</name>
    <name type="common">Chinese chestnut</name>
    <dbReference type="NCBI Taxonomy" id="60419"/>
    <lineage>
        <taxon>Eukaryota</taxon>
        <taxon>Viridiplantae</taxon>
        <taxon>Streptophyta</taxon>
        <taxon>Embryophyta</taxon>
        <taxon>Tracheophyta</taxon>
        <taxon>Spermatophyta</taxon>
        <taxon>Magnoliopsida</taxon>
        <taxon>eudicotyledons</taxon>
        <taxon>Gunneridae</taxon>
        <taxon>Pentapetalae</taxon>
        <taxon>rosids</taxon>
        <taxon>fabids</taxon>
        <taxon>Fagales</taxon>
        <taxon>Fagaceae</taxon>
        <taxon>Castanea</taxon>
    </lineage>
</organism>
<proteinExistence type="predicted"/>
<dbReference type="InterPro" id="IPR035925">
    <property type="entry name" value="BSD_dom_sf"/>
</dbReference>
<dbReference type="PANTHER" id="PTHR31923">
    <property type="entry name" value="BSD DOMAIN-CONTAINING PROTEIN"/>
    <property type="match status" value="1"/>
</dbReference>
<dbReference type="InterPro" id="IPR005607">
    <property type="entry name" value="BSD_dom"/>
</dbReference>
<evidence type="ECO:0000313" key="4">
    <source>
        <dbReference type="Proteomes" id="UP000737018"/>
    </source>
</evidence>
<feature type="compositionally biased region" description="Low complexity" evidence="1">
    <location>
        <begin position="60"/>
        <end position="77"/>
    </location>
</feature>
<gene>
    <name evidence="3" type="ORF">CMV_008644</name>
</gene>
<dbReference type="PROSITE" id="PS50858">
    <property type="entry name" value="BSD"/>
    <property type="match status" value="1"/>
</dbReference>
<feature type="compositionally biased region" description="Basic and acidic residues" evidence="1">
    <location>
        <begin position="282"/>
        <end position="294"/>
    </location>
</feature>
<dbReference type="OrthoDB" id="1076611at2759"/>